<reference evidence="2 3" key="1">
    <citation type="submission" date="2019-03" db="EMBL/GenBank/DDBJ databases">
        <title>Genomic Encyclopedia of Type Strains, Phase IV (KMG-IV): sequencing the most valuable type-strain genomes for metagenomic binning, comparative biology and taxonomic classification.</title>
        <authorList>
            <person name="Goeker M."/>
        </authorList>
    </citation>
    <scope>NUCLEOTIDE SEQUENCE [LARGE SCALE GENOMIC DNA]</scope>
    <source>
        <strain evidence="2 3">DSM 2781</strain>
    </source>
</reference>
<keyword evidence="3" id="KW-1185">Reference proteome</keyword>
<proteinExistence type="predicted"/>
<dbReference type="InterPro" id="IPR014914">
    <property type="entry name" value="RES_dom"/>
</dbReference>
<sequence>MPLALPASVRPASLFPVDPGTRLFRNHHRDLSGATFNPCRGGATRFAPLRTQAGACIPTFYAATTFDGAAYETMFRDPPSKYGGYRRQLLEDRGVSVIAPERTLRLVGLFTPELRRLGIPPEEMFQAHESVYPFCRGLAEMAWRDNPDADGIVWSSVRDSAARAMLLFGDRLDPADFSVESVRLVATDPTLLDELNETAARCGSFIAR</sequence>
<evidence type="ECO:0000313" key="2">
    <source>
        <dbReference type="EMBL" id="TCP20279.1"/>
    </source>
</evidence>
<feature type="domain" description="RES" evidence="1">
    <location>
        <begin position="38"/>
        <end position="183"/>
    </location>
</feature>
<organism evidence="2 3">
    <name type="scientific">Rhodovulum adriaticum</name>
    <name type="common">Rhodopseudomonas adriatica</name>
    <dbReference type="NCBI Taxonomy" id="35804"/>
    <lineage>
        <taxon>Bacteria</taxon>
        <taxon>Pseudomonadati</taxon>
        <taxon>Pseudomonadota</taxon>
        <taxon>Alphaproteobacteria</taxon>
        <taxon>Rhodobacterales</taxon>
        <taxon>Paracoccaceae</taxon>
        <taxon>Rhodovulum</taxon>
    </lineage>
</organism>
<dbReference type="SMART" id="SM00953">
    <property type="entry name" value="RES"/>
    <property type="match status" value="1"/>
</dbReference>
<comment type="caution">
    <text evidence="2">The sequence shown here is derived from an EMBL/GenBank/DDBJ whole genome shotgun (WGS) entry which is preliminary data.</text>
</comment>
<dbReference type="OrthoDB" id="7257056at2"/>
<accession>A0A4R2NFW1</accession>
<dbReference type="Proteomes" id="UP000295733">
    <property type="component" value="Unassembled WGS sequence"/>
</dbReference>
<name>A0A4R2NFW1_RHOAD</name>
<dbReference type="Pfam" id="PF08808">
    <property type="entry name" value="RES"/>
    <property type="match status" value="1"/>
</dbReference>
<dbReference type="RefSeq" id="WP_132605721.1">
    <property type="nucleotide sequence ID" value="NZ_NRRP01000042.1"/>
</dbReference>
<gene>
    <name evidence="2" type="ORF">EV656_12113</name>
</gene>
<protein>
    <submittedName>
        <fullName evidence="2">RES domain-containing protein</fullName>
    </submittedName>
</protein>
<evidence type="ECO:0000259" key="1">
    <source>
        <dbReference type="SMART" id="SM00953"/>
    </source>
</evidence>
<dbReference type="AlphaFoldDB" id="A0A4R2NFW1"/>
<dbReference type="EMBL" id="SLXL01000021">
    <property type="protein sequence ID" value="TCP20279.1"/>
    <property type="molecule type" value="Genomic_DNA"/>
</dbReference>
<evidence type="ECO:0000313" key="3">
    <source>
        <dbReference type="Proteomes" id="UP000295733"/>
    </source>
</evidence>